<dbReference type="PANTHER" id="PTHR43450:SF1">
    <property type="entry name" value="ASPARTATE--TRNA LIGASE, CYTOPLASMIC"/>
    <property type="match status" value="1"/>
</dbReference>
<feature type="binding site" evidence="9">
    <location>
        <position position="371"/>
    </location>
    <ligand>
        <name>L-aspartate</name>
        <dbReference type="ChEBI" id="CHEBI:29991"/>
    </ligand>
</feature>
<dbReference type="GO" id="GO:0005829">
    <property type="term" value="C:cytosol"/>
    <property type="evidence" value="ECO:0007669"/>
    <property type="project" value="TreeGrafter"/>
</dbReference>
<dbReference type="InterPro" id="IPR045864">
    <property type="entry name" value="aa-tRNA-synth_II/BPL/LPL"/>
</dbReference>
<dbReference type="SUPFAM" id="SSF50249">
    <property type="entry name" value="Nucleic acid-binding proteins"/>
    <property type="match status" value="1"/>
</dbReference>
<evidence type="ECO:0000256" key="4">
    <source>
        <dbReference type="ARBA" id="ARBA00022598"/>
    </source>
</evidence>
<name>A0A3D2X4C5_9FIRM</name>
<evidence type="ECO:0000256" key="9">
    <source>
        <dbReference type="HAMAP-Rule" id="MF_02075"/>
    </source>
</evidence>
<comment type="caution">
    <text evidence="11">The sequence shown here is derived from an EMBL/GenBank/DDBJ whole genome shotgun (WGS) entry which is preliminary data.</text>
</comment>
<feature type="region of interest" description="Aspartate" evidence="9">
    <location>
        <begin position="196"/>
        <end position="199"/>
    </location>
</feature>
<gene>
    <name evidence="9" type="primary">aspS</name>
    <name evidence="11" type="ORF">DHW61_06265</name>
</gene>
<feature type="binding site" evidence="9">
    <location>
        <position position="367"/>
    </location>
    <ligand>
        <name>L-aspartate</name>
        <dbReference type="ChEBI" id="CHEBI:29991"/>
    </ligand>
</feature>
<accession>A0A3D2X4C5</accession>
<evidence type="ECO:0000256" key="5">
    <source>
        <dbReference type="ARBA" id="ARBA00022741"/>
    </source>
</evidence>
<evidence type="ECO:0000256" key="2">
    <source>
        <dbReference type="ARBA" id="ARBA00005312"/>
    </source>
</evidence>
<evidence type="ECO:0000256" key="7">
    <source>
        <dbReference type="ARBA" id="ARBA00022917"/>
    </source>
</evidence>
<comment type="catalytic activity">
    <reaction evidence="9">
        <text>tRNA(Asp) + L-aspartate + ATP = L-aspartyl-tRNA(Asp) + AMP + diphosphate</text>
        <dbReference type="Rhea" id="RHEA:19649"/>
        <dbReference type="Rhea" id="RHEA-COMP:9660"/>
        <dbReference type="Rhea" id="RHEA-COMP:9678"/>
        <dbReference type="ChEBI" id="CHEBI:29991"/>
        <dbReference type="ChEBI" id="CHEBI:30616"/>
        <dbReference type="ChEBI" id="CHEBI:33019"/>
        <dbReference type="ChEBI" id="CHEBI:78442"/>
        <dbReference type="ChEBI" id="CHEBI:78516"/>
        <dbReference type="ChEBI" id="CHEBI:456215"/>
        <dbReference type="EC" id="6.1.1.12"/>
    </reaction>
</comment>
<dbReference type="GO" id="GO:0016740">
    <property type="term" value="F:transferase activity"/>
    <property type="evidence" value="ECO:0007669"/>
    <property type="project" value="UniProtKB-ARBA"/>
</dbReference>
<dbReference type="NCBIfam" id="TIGR00458">
    <property type="entry name" value="aspS_nondisc"/>
    <property type="match status" value="1"/>
</dbReference>
<proteinExistence type="inferred from homology"/>
<feature type="domain" description="Aminoacyl-transfer RNA synthetases class-II family profile" evidence="10">
    <location>
        <begin position="141"/>
        <end position="433"/>
    </location>
</feature>
<dbReference type="Pfam" id="PF00152">
    <property type="entry name" value="tRNA-synt_2"/>
    <property type="match status" value="1"/>
</dbReference>
<protein>
    <recommendedName>
        <fullName evidence="9">Aspartate--tRNA ligase</fullName>
        <ecNumber evidence="9">6.1.1.12</ecNumber>
    </recommendedName>
    <alternativeName>
        <fullName evidence="9">Aspartyl-tRNA synthetase</fullName>
        <shortName evidence="9">AspRS</shortName>
    </alternativeName>
</protein>
<feature type="binding site" evidence="9">
    <location>
        <position position="364"/>
    </location>
    <ligand>
        <name>ATP</name>
        <dbReference type="ChEBI" id="CHEBI:30616"/>
    </ligand>
</feature>
<reference evidence="11 12" key="1">
    <citation type="journal article" date="2018" name="Nat. Biotechnol.">
        <title>A standardized bacterial taxonomy based on genome phylogeny substantially revises the tree of life.</title>
        <authorList>
            <person name="Parks D.H."/>
            <person name="Chuvochina M."/>
            <person name="Waite D.W."/>
            <person name="Rinke C."/>
            <person name="Skarshewski A."/>
            <person name="Chaumeil P.A."/>
            <person name="Hugenholtz P."/>
        </authorList>
    </citation>
    <scope>NUCLEOTIDE SEQUENCE [LARGE SCALE GENOMIC DNA]</scope>
    <source>
        <strain evidence="11">UBA11728</strain>
    </source>
</reference>
<feature type="binding site" evidence="9">
    <location>
        <position position="174"/>
    </location>
    <ligand>
        <name>L-aspartate</name>
        <dbReference type="ChEBI" id="CHEBI:29991"/>
    </ligand>
</feature>
<dbReference type="HAMAP" id="MF_02075">
    <property type="entry name" value="Asp_tRNA_synth_type2"/>
    <property type="match status" value="1"/>
</dbReference>
<dbReference type="GO" id="GO:0004815">
    <property type="term" value="F:aspartate-tRNA ligase activity"/>
    <property type="evidence" value="ECO:0007669"/>
    <property type="project" value="UniProtKB-UniRule"/>
</dbReference>
<dbReference type="InterPro" id="IPR004523">
    <property type="entry name" value="Asp-tRNA_synthase_2"/>
</dbReference>
<comment type="subunit">
    <text evidence="9">Homodimer.</text>
</comment>
<comment type="caution">
    <text evidence="9">Lacks conserved residue(s) required for the propagation of feature annotation.</text>
</comment>
<evidence type="ECO:0000259" key="10">
    <source>
        <dbReference type="PROSITE" id="PS50862"/>
    </source>
</evidence>
<keyword evidence="3 9" id="KW-0963">Cytoplasm</keyword>
<comment type="subcellular location">
    <subcellularLocation>
        <location evidence="1 9">Cytoplasm</location>
    </subcellularLocation>
</comment>
<evidence type="ECO:0000256" key="6">
    <source>
        <dbReference type="ARBA" id="ARBA00022840"/>
    </source>
</evidence>
<dbReference type="InterPro" id="IPR012340">
    <property type="entry name" value="NA-bd_OB-fold"/>
</dbReference>
<keyword evidence="7 9" id="KW-0648">Protein biosynthesis</keyword>
<feature type="binding site" evidence="9">
    <location>
        <begin position="225"/>
        <end position="227"/>
    </location>
    <ligand>
        <name>ATP</name>
        <dbReference type="ChEBI" id="CHEBI:30616"/>
    </ligand>
</feature>
<dbReference type="PROSITE" id="PS50862">
    <property type="entry name" value="AA_TRNA_LIGASE_II"/>
    <property type="match status" value="1"/>
</dbReference>
<evidence type="ECO:0000256" key="3">
    <source>
        <dbReference type="ARBA" id="ARBA00022490"/>
    </source>
</evidence>
<keyword evidence="6 9" id="KW-0067">ATP-binding</keyword>
<dbReference type="GO" id="GO:0017101">
    <property type="term" value="C:aminoacyl-tRNA synthetase multienzyme complex"/>
    <property type="evidence" value="ECO:0007669"/>
    <property type="project" value="TreeGrafter"/>
</dbReference>
<dbReference type="FunFam" id="3.30.930.10:FF:000038">
    <property type="entry name" value="Aspartate--tRNA ligase"/>
    <property type="match status" value="1"/>
</dbReference>
<dbReference type="EC" id="6.1.1.12" evidence="9"/>
<dbReference type="GO" id="GO:0005524">
    <property type="term" value="F:ATP binding"/>
    <property type="evidence" value="ECO:0007669"/>
    <property type="project" value="UniProtKB-UniRule"/>
</dbReference>
<dbReference type="GO" id="GO:0006422">
    <property type="term" value="P:aspartyl-tRNA aminoacylation"/>
    <property type="evidence" value="ECO:0007669"/>
    <property type="project" value="UniProtKB-UniRule"/>
</dbReference>
<dbReference type="GO" id="GO:0140096">
    <property type="term" value="F:catalytic activity, acting on a protein"/>
    <property type="evidence" value="ECO:0007669"/>
    <property type="project" value="UniProtKB-ARBA"/>
</dbReference>
<feature type="binding site" evidence="9">
    <location>
        <position position="217"/>
    </location>
    <ligand>
        <name>L-aspartate</name>
        <dbReference type="ChEBI" id="CHEBI:29991"/>
    </ligand>
</feature>
<dbReference type="EMBL" id="DPVV01000211">
    <property type="protein sequence ID" value="HCL02010.1"/>
    <property type="molecule type" value="Genomic_DNA"/>
</dbReference>
<feature type="binding site" evidence="9">
    <location>
        <begin position="412"/>
        <end position="415"/>
    </location>
    <ligand>
        <name>ATP</name>
        <dbReference type="ChEBI" id="CHEBI:30616"/>
    </ligand>
</feature>
<keyword evidence="5 9" id="KW-0547">Nucleotide-binding</keyword>
<dbReference type="Gene3D" id="3.30.930.10">
    <property type="entry name" value="Bira Bifunctional Protein, Domain 2"/>
    <property type="match status" value="1"/>
</dbReference>
<dbReference type="InterPro" id="IPR002312">
    <property type="entry name" value="Asp/Asn-tRNA-synth_IIb"/>
</dbReference>
<evidence type="ECO:0000256" key="1">
    <source>
        <dbReference type="ARBA" id="ARBA00004496"/>
    </source>
</evidence>
<dbReference type="Proteomes" id="UP000262969">
    <property type="component" value="Unassembled WGS sequence"/>
</dbReference>
<evidence type="ECO:0000313" key="12">
    <source>
        <dbReference type="Proteomes" id="UP000262969"/>
    </source>
</evidence>
<dbReference type="PRINTS" id="PR01042">
    <property type="entry name" value="TRNASYNTHASP"/>
</dbReference>
<comment type="similarity">
    <text evidence="2 9">Belongs to the class-II aminoacyl-tRNA synthetase family. Type 2 subfamily.</text>
</comment>
<organism evidence="11 12">
    <name type="scientific">Lachnoclostridium phytofermentans</name>
    <dbReference type="NCBI Taxonomy" id="66219"/>
    <lineage>
        <taxon>Bacteria</taxon>
        <taxon>Bacillati</taxon>
        <taxon>Bacillota</taxon>
        <taxon>Clostridia</taxon>
        <taxon>Lachnospirales</taxon>
        <taxon>Lachnospiraceae</taxon>
    </lineage>
</organism>
<evidence type="ECO:0000256" key="8">
    <source>
        <dbReference type="ARBA" id="ARBA00023146"/>
    </source>
</evidence>
<dbReference type="SUPFAM" id="SSF55681">
    <property type="entry name" value="Class II aaRS and biotin synthetases"/>
    <property type="match status" value="1"/>
</dbReference>
<dbReference type="NCBIfam" id="NF003483">
    <property type="entry name" value="PRK05159.1"/>
    <property type="match status" value="1"/>
</dbReference>
<keyword evidence="4 9" id="KW-0436">Ligase</keyword>
<dbReference type="GO" id="GO:0003723">
    <property type="term" value="F:RNA binding"/>
    <property type="evidence" value="ECO:0007669"/>
    <property type="project" value="TreeGrafter"/>
</dbReference>
<dbReference type="PANTHER" id="PTHR43450">
    <property type="entry name" value="ASPARTYL-TRNA SYNTHETASE"/>
    <property type="match status" value="1"/>
</dbReference>
<dbReference type="AlphaFoldDB" id="A0A3D2X4C5"/>
<dbReference type="InterPro" id="IPR004364">
    <property type="entry name" value="Aa-tRNA-synt_II"/>
</dbReference>
<dbReference type="CDD" id="cd00776">
    <property type="entry name" value="AsxRS_core"/>
    <property type="match status" value="1"/>
</dbReference>
<comment type="function">
    <text evidence="9">Catalyzes the attachment of L-aspartate to tRNA(Asp) in a two-step reaction: L-aspartate is first activated by ATP to form Asp-AMP and then transferred to the acceptor end of tRNA(Asp).</text>
</comment>
<dbReference type="InterPro" id="IPR006195">
    <property type="entry name" value="aa-tRNA-synth_II"/>
</dbReference>
<feature type="binding site" evidence="9">
    <location>
        <begin position="217"/>
        <end position="219"/>
    </location>
    <ligand>
        <name>ATP</name>
        <dbReference type="ChEBI" id="CHEBI:30616"/>
    </ligand>
</feature>
<keyword evidence="8 9" id="KW-0030">Aminoacyl-tRNA synthetase</keyword>
<evidence type="ECO:0000313" key="11">
    <source>
        <dbReference type="EMBL" id="HCL02010.1"/>
    </source>
</evidence>
<sequence>MNTIKPIVIKNGIEAEELKKFIGKKVTLHGSIYKIRKMSGFAFILLRTKRAVVQCIYSEEFSTFALEELIEESTVKIEAEVILEERSKVGYELRLLSLKVLSKPYGEVPVVIHNKLVEASIDTLLNYRPITLRNERERAIFKLQEGIANGFRRFLTEQKFTEIHSPKIVQMGAEGGANIFSLNYFGKEAYLAQSPQFYKQMMVGVFERVYEIAPVFRAEKHDTSRHLNEYTSVDFEMGYIESFEEIMQMETSMLKATLEFLKDSYQKELSILNISLPVIEEIPTIRFKEAKELVAKEYNRSIRDMTDFEPEEEKLLCEIIEKRTGSEFVFVTHYPSSKRPFYAMEDLKNSEETLSFDLLFRGLEITTGGQRIHNFKEQVNKLKKRGMNVEDFKSYLMMHRYGMPPHGGLGLGLERFTSKLCNQNNVRYATLFPRDINRLQP</sequence>
<dbReference type="Gene3D" id="2.40.50.140">
    <property type="entry name" value="Nucleic acid-binding proteins"/>
    <property type="match status" value="1"/>
</dbReference>